<evidence type="ECO:0008006" key="4">
    <source>
        <dbReference type="Google" id="ProtNLM"/>
    </source>
</evidence>
<organism evidence="2 3">
    <name type="scientific">Nitrosomonas stercoris</name>
    <dbReference type="NCBI Taxonomy" id="1444684"/>
    <lineage>
        <taxon>Bacteria</taxon>
        <taxon>Pseudomonadati</taxon>
        <taxon>Pseudomonadota</taxon>
        <taxon>Betaproteobacteria</taxon>
        <taxon>Nitrosomonadales</taxon>
        <taxon>Nitrosomonadaceae</taxon>
        <taxon>Nitrosomonas</taxon>
    </lineage>
</organism>
<accession>A0A4Y1YP77</accession>
<dbReference type="InterPro" id="IPR022061">
    <property type="entry name" value="DUF3617"/>
</dbReference>
<evidence type="ECO:0000313" key="3">
    <source>
        <dbReference type="Proteomes" id="UP000316473"/>
    </source>
</evidence>
<keyword evidence="3" id="KW-1185">Reference proteome</keyword>
<dbReference type="Pfam" id="PF12276">
    <property type="entry name" value="DUF3617"/>
    <property type="match status" value="1"/>
</dbReference>
<keyword evidence="1" id="KW-0732">Signal</keyword>
<sequence length="174" mass="19366">MMKMFQKIVLLSGLCLLWSVQIAQAQTIEPGLWEIQHDMHIPDQPNLIGQMQQLQQQMQHLPAEALKLLEQQTGLSVMPDGAIRICISPEEARAALIQEGQQEGDCTFTKVEHQGNIWRGQMVCTQPPSRGDFTTTVHGNTHYSTVATLTSEEHGRIDVNTQARLISNECGGAH</sequence>
<name>A0A4Y1YP77_9PROT</name>
<evidence type="ECO:0000313" key="2">
    <source>
        <dbReference type="EMBL" id="BBL35519.1"/>
    </source>
</evidence>
<feature type="signal peptide" evidence="1">
    <location>
        <begin position="1"/>
        <end position="25"/>
    </location>
</feature>
<dbReference type="Proteomes" id="UP000316473">
    <property type="component" value="Chromosome"/>
</dbReference>
<dbReference type="KEGG" id="nst:Nstercoris_01787"/>
<dbReference type="AlphaFoldDB" id="A0A4Y1YP77"/>
<dbReference type="EMBL" id="AP019755">
    <property type="protein sequence ID" value="BBL35519.1"/>
    <property type="molecule type" value="Genomic_DNA"/>
</dbReference>
<feature type="chain" id="PRO_5021419423" description="DUF3617 domain-containing protein" evidence="1">
    <location>
        <begin position="26"/>
        <end position="174"/>
    </location>
</feature>
<protein>
    <recommendedName>
        <fullName evidence="4">DUF3617 domain-containing protein</fullName>
    </recommendedName>
</protein>
<reference evidence="2 3" key="1">
    <citation type="submission" date="2019-06" db="EMBL/GenBank/DDBJ databases">
        <title>Nitrosomonas stercoris KYUHI-S whole genome shotgun sequence.</title>
        <authorList>
            <person name="Nakagawa T."/>
            <person name="Tsuchiya Y."/>
            <person name="Takahashi R."/>
        </authorList>
    </citation>
    <scope>NUCLEOTIDE SEQUENCE [LARGE SCALE GENOMIC DNA]</scope>
    <source>
        <strain evidence="2 3">KYUHI-S</strain>
    </source>
</reference>
<gene>
    <name evidence="2" type="ORF">Nstercoris_01787</name>
</gene>
<proteinExistence type="predicted"/>
<evidence type="ECO:0000256" key="1">
    <source>
        <dbReference type="SAM" id="SignalP"/>
    </source>
</evidence>